<evidence type="ECO:0000256" key="2">
    <source>
        <dbReference type="ARBA" id="ARBA00004906"/>
    </source>
</evidence>
<dbReference type="PROSITE" id="PS50097">
    <property type="entry name" value="BTB"/>
    <property type="match status" value="1"/>
</dbReference>
<dbReference type="CDD" id="cd18186">
    <property type="entry name" value="BTB_POZ_ZBTB_KLHL-like"/>
    <property type="match status" value="1"/>
</dbReference>
<feature type="domain" description="BTB" evidence="3">
    <location>
        <begin position="78"/>
        <end position="152"/>
    </location>
</feature>
<dbReference type="Pfam" id="PF07707">
    <property type="entry name" value="BACK"/>
    <property type="match status" value="1"/>
</dbReference>
<keyword evidence="5" id="KW-1185">Reference proteome</keyword>
<organism evidence="4 5">
    <name type="scientific">Ficus carica</name>
    <name type="common">Common fig</name>
    <dbReference type="NCBI Taxonomy" id="3494"/>
    <lineage>
        <taxon>Eukaryota</taxon>
        <taxon>Viridiplantae</taxon>
        <taxon>Streptophyta</taxon>
        <taxon>Embryophyta</taxon>
        <taxon>Tracheophyta</taxon>
        <taxon>Spermatophyta</taxon>
        <taxon>Magnoliopsida</taxon>
        <taxon>eudicotyledons</taxon>
        <taxon>Gunneridae</taxon>
        <taxon>Pentapetalae</taxon>
        <taxon>rosids</taxon>
        <taxon>fabids</taxon>
        <taxon>Rosales</taxon>
        <taxon>Moraceae</taxon>
        <taxon>Ficeae</taxon>
        <taxon>Ficus</taxon>
    </lineage>
</organism>
<gene>
    <name evidence="4" type="ORF">TIFTF001_024410</name>
</gene>
<comment type="pathway">
    <text evidence="2">Protein modification; protein ubiquitination.</text>
</comment>
<dbReference type="InterPro" id="IPR011333">
    <property type="entry name" value="SKP1/BTB/POZ_sf"/>
</dbReference>
<dbReference type="PANTHER" id="PTHR24413">
    <property type="entry name" value="SPECKLE-TYPE POZ PROTEIN"/>
    <property type="match status" value="1"/>
</dbReference>
<name>A0AA88AMH2_FICCA</name>
<dbReference type="Gene3D" id="1.25.40.420">
    <property type="match status" value="1"/>
</dbReference>
<dbReference type="CDD" id="cd14733">
    <property type="entry name" value="BACK"/>
    <property type="match status" value="1"/>
</dbReference>
<evidence type="ECO:0000313" key="4">
    <source>
        <dbReference type="EMBL" id="GMN55295.1"/>
    </source>
</evidence>
<accession>A0AA88AMH2</accession>
<dbReference type="SUPFAM" id="SSF54695">
    <property type="entry name" value="POZ domain"/>
    <property type="match status" value="1"/>
</dbReference>
<dbReference type="Gene3D" id="3.30.710.10">
    <property type="entry name" value="Potassium Channel Kv1.1, Chain A"/>
    <property type="match status" value="1"/>
</dbReference>
<dbReference type="SMART" id="SM00225">
    <property type="entry name" value="BTB"/>
    <property type="match status" value="1"/>
</dbReference>
<reference evidence="4" key="1">
    <citation type="submission" date="2023-07" db="EMBL/GenBank/DDBJ databases">
        <title>draft genome sequence of fig (Ficus carica).</title>
        <authorList>
            <person name="Takahashi T."/>
            <person name="Nishimura K."/>
        </authorList>
    </citation>
    <scope>NUCLEOTIDE SEQUENCE</scope>
</reference>
<evidence type="ECO:0000313" key="5">
    <source>
        <dbReference type="Proteomes" id="UP001187192"/>
    </source>
</evidence>
<dbReference type="InterPro" id="IPR011705">
    <property type="entry name" value="BACK"/>
</dbReference>
<dbReference type="AlphaFoldDB" id="A0AA88AMH2"/>
<comment type="caution">
    <text evidence="4">The sequence shown here is derived from an EMBL/GenBank/DDBJ whole genome shotgun (WGS) entry which is preliminary data.</text>
</comment>
<dbReference type="Pfam" id="PF00651">
    <property type="entry name" value="BTB"/>
    <property type="match status" value="1"/>
</dbReference>
<proteinExistence type="predicted"/>
<evidence type="ECO:0000259" key="3">
    <source>
        <dbReference type="PROSITE" id="PS50097"/>
    </source>
</evidence>
<dbReference type="EMBL" id="BTGU01000056">
    <property type="protein sequence ID" value="GMN55295.1"/>
    <property type="molecule type" value="Genomic_DNA"/>
</dbReference>
<protein>
    <recommendedName>
        <fullName evidence="3">BTB domain-containing protein</fullName>
    </recommendedName>
</protein>
<comment type="function">
    <text evidence="1">May act as a substrate-specific adapter of an E3 ubiquitin-protein ligase complex (CUL3-RBX1-BTB) which mediates the ubiquitination and subsequent proteasomal degradation of target proteins.</text>
</comment>
<evidence type="ECO:0000256" key="1">
    <source>
        <dbReference type="ARBA" id="ARBA00002668"/>
    </source>
</evidence>
<sequence>MRRNVYWERLLRCKLCKEDYVALDDAGICEKCYKEANEAEEKHKSEIDYLKAKVSFLGFQSLIDSPLQGPCPYLTCFSDFNLVTSSDDSSGPAIPIPAHKAVLVSRSPVFRAMLENEMEESLSGTIKINDASHEALFAFVNFLYTAEACLDEDMACELLVLAEKYQVQHLKTFCENFLIPRLDWDNSITSYAFAQQHNAKRLIEAALSVITNNMNKLTEREEYLELKAKDPRLVVEIYEAYLSKQIKGAIQTDFPP</sequence>
<dbReference type="Proteomes" id="UP001187192">
    <property type="component" value="Unassembled WGS sequence"/>
</dbReference>
<dbReference type="InterPro" id="IPR000210">
    <property type="entry name" value="BTB/POZ_dom"/>
</dbReference>